<dbReference type="Pfam" id="PF08665">
    <property type="entry name" value="PglZ"/>
    <property type="match status" value="1"/>
</dbReference>
<dbReference type="NCBIfam" id="TIGR02687">
    <property type="entry name" value="BREX-1 system phosphatase PglZ type A"/>
    <property type="match status" value="1"/>
</dbReference>
<dbReference type="Proteomes" id="UP001596527">
    <property type="component" value="Unassembled WGS sequence"/>
</dbReference>
<dbReference type="InterPro" id="IPR014060">
    <property type="entry name" value="PglZ"/>
</dbReference>
<comment type="caution">
    <text evidence="1">The sequence shown here is derived from an EMBL/GenBank/DDBJ whole genome shotgun (WGS) entry which is preliminary data.</text>
</comment>
<gene>
    <name evidence="1" type="primary">pglZ</name>
    <name evidence="1" type="ORF">ACFQWG_11000</name>
</gene>
<protein>
    <submittedName>
        <fullName evidence="1">BREX-1 system phosphatase PglZ type A</fullName>
    </submittedName>
</protein>
<proteinExistence type="predicted"/>
<dbReference type="InterPro" id="IPR017850">
    <property type="entry name" value="Alkaline_phosphatase_core_sf"/>
</dbReference>
<name>A0ABW2SNT8_9ACTO</name>
<evidence type="ECO:0000313" key="1">
    <source>
        <dbReference type="EMBL" id="MFC7581722.1"/>
    </source>
</evidence>
<dbReference type="SUPFAM" id="SSF53649">
    <property type="entry name" value="Alkaline phosphatase-like"/>
    <property type="match status" value="1"/>
</dbReference>
<dbReference type="EMBL" id="JBHTEF010000001">
    <property type="protein sequence ID" value="MFC7581722.1"/>
    <property type="molecule type" value="Genomic_DNA"/>
</dbReference>
<reference evidence="2" key="1">
    <citation type="journal article" date="2019" name="Int. J. Syst. Evol. Microbiol.">
        <title>The Global Catalogue of Microorganisms (GCM) 10K type strain sequencing project: providing services to taxonomists for standard genome sequencing and annotation.</title>
        <authorList>
            <consortium name="The Broad Institute Genomics Platform"/>
            <consortium name="The Broad Institute Genome Sequencing Center for Infectious Disease"/>
            <person name="Wu L."/>
            <person name="Ma J."/>
        </authorList>
    </citation>
    <scope>NUCLEOTIDE SEQUENCE [LARGE SCALE GENOMIC DNA]</scope>
    <source>
        <strain evidence="2">CCUG 56698</strain>
    </source>
</reference>
<organism evidence="1 2">
    <name type="scientific">Schaalia naturae</name>
    <dbReference type="NCBI Taxonomy" id="635203"/>
    <lineage>
        <taxon>Bacteria</taxon>
        <taxon>Bacillati</taxon>
        <taxon>Actinomycetota</taxon>
        <taxon>Actinomycetes</taxon>
        <taxon>Actinomycetales</taxon>
        <taxon>Actinomycetaceae</taxon>
        <taxon>Schaalia</taxon>
    </lineage>
</organism>
<accession>A0ABW2SNT8</accession>
<evidence type="ECO:0000313" key="2">
    <source>
        <dbReference type="Proteomes" id="UP001596527"/>
    </source>
</evidence>
<sequence length="837" mass="92818">MSVLDLVVRQLRERFAVAGEAGRLVIWHDANAEYAEQVDGLDLGDVTVVRVDESTQFAVKERLLSKEPDRRFLVYRTGPLPESAVDDWLADLELAYGVFVADTAWLIATELGGGEALRAVVAAHPEFFRARSRVEALRPLVSPDDTPDQITASMVRVALGADDRSLSAVWRHLLTEHARGATTGIDALGRLGLADFHWSGTRRIYGYDSPEPSVEDFTLWLFGQAWRGFRPEDRGILRDFSVWVNDIRFRDAYRALADHAADELGVDAEIEDMALPDLVDRGVFRQVDSQILRLLADGIAERTVSDADVRDIVGRRSAGPWAPSYLEAYAALRAASDLLTRVDTLDVSMAAPADGVRRYAAEWSAIDRAYRDYWRCAPGTPDAIPESLGRLVEGRYTVDFLSALGVAWQAQVDTLDAWRIPGVPEQREFFRERVVRGFLDHGQKVVVIVSDALRYEVGQELAEHIRRENNYTADIAPMLAAFPSYTQLGMAALLPHGELAFDPAGTGLVTSDGAATSGTDNRTRMLASVEGAAIQSTAFMNLRKEEARERVKAHRVLYVYHNRIDRAGEDILTEGEVPEAVSDAVDDLVALVKRLAGANVSNMIITADHGFLFQHSPLEDSEFVAESPQADAPPKASHRFVLGRRLKRSDSFTTFTSTQLGLTGDIEAQAPNSVLRLRSSGSGSRYVHGGASLQEVVVPMLTVNKSKRTGQRDVRPVAVRPLPSTNRITTAQVTITLYQETPVSDKVQPITLIAGLYAPDGTLISNEATVHFGQTSDQQRDRYQEVQLVLSHQADDYNGQTIELRMDEPRGSTQRRRYPRSLTFTLQRTFTTDFDEW</sequence>
<keyword evidence="2" id="KW-1185">Reference proteome</keyword>
<dbReference type="RefSeq" id="WP_380975263.1">
    <property type="nucleotide sequence ID" value="NZ_JBHTEF010000001.1"/>
</dbReference>